<dbReference type="Gene3D" id="3.40.109.10">
    <property type="entry name" value="NADH Oxidase"/>
    <property type="match status" value="1"/>
</dbReference>
<evidence type="ECO:0000256" key="3">
    <source>
        <dbReference type="ARBA" id="ARBA00022630"/>
    </source>
</evidence>
<name>A0ABW4IEG9_9SPHI</name>
<dbReference type="EMBL" id="JBHUDG010000016">
    <property type="protein sequence ID" value="MFD1630394.1"/>
    <property type="molecule type" value="Genomic_DNA"/>
</dbReference>
<comment type="cofactor">
    <cofactor evidence="1">
        <name>FMN</name>
        <dbReference type="ChEBI" id="CHEBI:58210"/>
    </cofactor>
</comment>
<dbReference type="CDD" id="cd02149">
    <property type="entry name" value="NfsB-like"/>
    <property type="match status" value="1"/>
</dbReference>
<organism evidence="8 9">
    <name type="scientific">Pseudopedobacter beijingensis</name>
    <dbReference type="NCBI Taxonomy" id="1207056"/>
    <lineage>
        <taxon>Bacteria</taxon>
        <taxon>Pseudomonadati</taxon>
        <taxon>Bacteroidota</taxon>
        <taxon>Sphingobacteriia</taxon>
        <taxon>Sphingobacteriales</taxon>
        <taxon>Sphingobacteriaceae</taxon>
        <taxon>Pseudopedobacter</taxon>
    </lineage>
</organism>
<accession>A0ABW4IEG9</accession>
<dbReference type="SUPFAM" id="SSF55469">
    <property type="entry name" value="FMN-dependent nitroreductase-like"/>
    <property type="match status" value="1"/>
</dbReference>
<reference evidence="9" key="1">
    <citation type="journal article" date="2019" name="Int. J. Syst. Evol. Microbiol.">
        <title>The Global Catalogue of Microorganisms (GCM) 10K type strain sequencing project: providing services to taxonomists for standard genome sequencing and annotation.</title>
        <authorList>
            <consortium name="The Broad Institute Genomics Platform"/>
            <consortium name="The Broad Institute Genome Sequencing Center for Infectious Disease"/>
            <person name="Wu L."/>
            <person name="Ma J."/>
        </authorList>
    </citation>
    <scope>NUCLEOTIDE SEQUENCE [LARGE SCALE GENOMIC DNA]</scope>
    <source>
        <strain evidence="9">CCUG 53762</strain>
    </source>
</reference>
<dbReference type="InterPro" id="IPR000415">
    <property type="entry name" value="Nitroreductase-like"/>
</dbReference>
<evidence type="ECO:0000313" key="8">
    <source>
        <dbReference type="EMBL" id="MFD1630394.1"/>
    </source>
</evidence>
<proteinExistence type="inferred from homology"/>
<gene>
    <name evidence="8" type="ORF">ACFSAH_10930</name>
</gene>
<keyword evidence="5" id="KW-0521">NADP</keyword>
<dbReference type="RefSeq" id="WP_379662771.1">
    <property type="nucleotide sequence ID" value="NZ_JBHUDG010000016.1"/>
</dbReference>
<evidence type="ECO:0000256" key="4">
    <source>
        <dbReference type="ARBA" id="ARBA00022643"/>
    </source>
</evidence>
<sequence>MKNILIMNSQEIIDKLNWRYATKKFDTSKKLTNEQLSNLLEVVQLSPSSFGVQPYRILVISDPDVRAKLRAAGSNQPQITDASQLFVFAVYDNFDSSHIEDYIHNIAATRETSRESLAGMEGVLKSIVNSKNKEELKNWNSRQAYIALGTLLESAALLGFDACPMEGFNNSEFDEILNLREKNLTSVVIAAVGFRDEDDKYQHYKKVRKHRKDLFIEI</sequence>
<feature type="domain" description="Nitroreductase" evidence="7">
    <location>
        <begin position="17"/>
        <end position="193"/>
    </location>
</feature>
<evidence type="ECO:0000256" key="6">
    <source>
        <dbReference type="ARBA" id="ARBA00023002"/>
    </source>
</evidence>
<keyword evidence="6" id="KW-0560">Oxidoreductase</keyword>
<evidence type="ECO:0000259" key="7">
    <source>
        <dbReference type="Pfam" id="PF00881"/>
    </source>
</evidence>
<protein>
    <submittedName>
        <fullName evidence="8">NAD(P)H-dependent oxidoreductase</fullName>
    </submittedName>
</protein>
<comment type="similarity">
    <text evidence="2">Belongs to the nitroreductase family.</text>
</comment>
<evidence type="ECO:0000256" key="5">
    <source>
        <dbReference type="ARBA" id="ARBA00022857"/>
    </source>
</evidence>
<dbReference type="InterPro" id="IPR029479">
    <property type="entry name" value="Nitroreductase"/>
</dbReference>
<dbReference type="InterPro" id="IPR033878">
    <property type="entry name" value="NfsB-like"/>
</dbReference>
<dbReference type="PANTHER" id="PTHR43673:SF2">
    <property type="entry name" value="NITROREDUCTASE"/>
    <property type="match status" value="1"/>
</dbReference>
<dbReference type="Proteomes" id="UP001597118">
    <property type="component" value="Unassembled WGS sequence"/>
</dbReference>
<keyword evidence="4" id="KW-0288">FMN</keyword>
<evidence type="ECO:0000256" key="1">
    <source>
        <dbReference type="ARBA" id="ARBA00001917"/>
    </source>
</evidence>
<keyword evidence="3" id="KW-0285">Flavoprotein</keyword>
<comment type="caution">
    <text evidence="8">The sequence shown here is derived from an EMBL/GenBank/DDBJ whole genome shotgun (WGS) entry which is preliminary data.</text>
</comment>
<evidence type="ECO:0000313" key="9">
    <source>
        <dbReference type="Proteomes" id="UP001597118"/>
    </source>
</evidence>
<evidence type="ECO:0000256" key="2">
    <source>
        <dbReference type="ARBA" id="ARBA00007118"/>
    </source>
</evidence>
<dbReference type="PANTHER" id="PTHR43673">
    <property type="entry name" value="NAD(P)H NITROREDUCTASE YDGI-RELATED"/>
    <property type="match status" value="1"/>
</dbReference>
<dbReference type="Pfam" id="PF00881">
    <property type="entry name" value="Nitroreductase"/>
    <property type="match status" value="1"/>
</dbReference>
<keyword evidence="9" id="KW-1185">Reference proteome</keyword>